<evidence type="ECO:0000313" key="3">
    <source>
        <dbReference type="EMBL" id="KAF2840736.1"/>
    </source>
</evidence>
<feature type="region of interest" description="Disordered" evidence="1">
    <location>
        <begin position="113"/>
        <end position="141"/>
    </location>
</feature>
<keyword evidence="4" id="KW-1185">Reference proteome</keyword>
<keyword evidence="2" id="KW-0732">Signal</keyword>
<dbReference type="EMBL" id="MU006092">
    <property type="protein sequence ID" value="KAF2840736.1"/>
    <property type="molecule type" value="Genomic_DNA"/>
</dbReference>
<dbReference type="Proteomes" id="UP000799429">
    <property type="component" value="Unassembled WGS sequence"/>
</dbReference>
<feature type="signal peptide" evidence="2">
    <location>
        <begin position="1"/>
        <end position="18"/>
    </location>
</feature>
<evidence type="ECO:0000313" key="4">
    <source>
        <dbReference type="Proteomes" id="UP000799429"/>
    </source>
</evidence>
<comment type="caution">
    <text evidence="3">The sequence shown here is derived from an EMBL/GenBank/DDBJ whole genome shotgun (WGS) entry which is preliminary data.</text>
</comment>
<reference evidence="3" key="1">
    <citation type="journal article" date="2020" name="Stud. Mycol.">
        <title>101 Dothideomycetes genomes: a test case for predicting lifestyles and emergence of pathogens.</title>
        <authorList>
            <person name="Haridas S."/>
            <person name="Albert R."/>
            <person name="Binder M."/>
            <person name="Bloem J."/>
            <person name="Labutti K."/>
            <person name="Salamov A."/>
            <person name="Andreopoulos B."/>
            <person name="Baker S."/>
            <person name="Barry K."/>
            <person name="Bills G."/>
            <person name="Bluhm B."/>
            <person name="Cannon C."/>
            <person name="Castanera R."/>
            <person name="Culley D."/>
            <person name="Daum C."/>
            <person name="Ezra D."/>
            <person name="Gonzalez J."/>
            <person name="Henrissat B."/>
            <person name="Kuo A."/>
            <person name="Liang C."/>
            <person name="Lipzen A."/>
            <person name="Lutzoni F."/>
            <person name="Magnuson J."/>
            <person name="Mondo S."/>
            <person name="Nolan M."/>
            <person name="Ohm R."/>
            <person name="Pangilinan J."/>
            <person name="Park H.-J."/>
            <person name="Ramirez L."/>
            <person name="Alfaro M."/>
            <person name="Sun H."/>
            <person name="Tritt A."/>
            <person name="Yoshinaga Y."/>
            <person name="Zwiers L.-H."/>
            <person name="Turgeon B."/>
            <person name="Goodwin S."/>
            <person name="Spatafora J."/>
            <person name="Crous P."/>
            <person name="Grigoriev I."/>
        </authorList>
    </citation>
    <scope>NUCLEOTIDE SEQUENCE</scope>
    <source>
        <strain evidence="3">CBS 101060</strain>
    </source>
</reference>
<dbReference type="AlphaFoldDB" id="A0A9P4SDH7"/>
<protein>
    <recommendedName>
        <fullName evidence="5">GPI anchored serine-threonine rich protein</fullName>
    </recommendedName>
</protein>
<feature type="chain" id="PRO_5040375649" description="GPI anchored serine-threonine rich protein" evidence="2">
    <location>
        <begin position="19"/>
        <end position="171"/>
    </location>
</feature>
<evidence type="ECO:0000256" key="2">
    <source>
        <dbReference type="SAM" id="SignalP"/>
    </source>
</evidence>
<accession>A0A9P4SDH7</accession>
<organism evidence="3 4">
    <name type="scientific">Patellaria atrata CBS 101060</name>
    <dbReference type="NCBI Taxonomy" id="1346257"/>
    <lineage>
        <taxon>Eukaryota</taxon>
        <taxon>Fungi</taxon>
        <taxon>Dikarya</taxon>
        <taxon>Ascomycota</taxon>
        <taxon>Pezizomycotina</taxon>
        <taxon>Dothideomycetes</taxon>
        <taxon>Dothideomycetes incertae sedis</taxon>
        <taxon>Patellariales</taxon>
        <taxon>Patellariaceae</taxon>
        <taxon>Patellaria</taxon>
    </lineage>
</organism>
<sequence length="171" mass="17258">MRFAATVFLASVAGFAAAQTSTAPATSPQTTSECLAQNIVDACLAGQLAQADTCEANDWICLCEKYTNVLICFDNCPGSPDRFGYSQQKVSYCNAAAPLLAASSASRASARRTASSTMETAAATTTESEASETASTTESAAAETSTGAASLSLVVPAGGLFALFLGVVGAL</sequence>
<dbReference type="OrthoDB" id="2507140at2759"/>
<gene>
    <name evidence="3" type="ORF">M501DRAFT_1014735</name>
</gene>
<name>A0A9P4SDH7_9PEZI</name>
<evidence type="ECO:0000256" key="1">
    <source>
        <dbReference type="SAM" id="MobiDB-lite"/>
    </source>
</evidence>
<proteinExistence type="predicted"/>
<evidence type="ECO:0008006" key="5">
    <source>
        <dbReference type="Google" id="ProtNLM"/>
    </source>
</evidence>